<evidence type="ECO:0000256" key="5">
    <source>
        <dbReference type="SAM" id="Coils"/>
    </source>
</evidence>
<proteinExistence type="predicted"/>
<reference evidence="9" key="1">
    <citation type="submission" date="2017-04" db="EMBL/GenBank/DDBJ databases">
        <title>Function of individual gut microbiota members based on whole genome sequencing of pure cultures obtained from chicken caecum.</title>
        <authorList>
            <person name="Medvecky M."/>
            <person name="Cejkova D."/>
            <person name="Polansky O."/>
            <person name="Karasova D."/>
            <person name="Kubasova T."/>
            <person name="Cizek A."/>
            <person name="Rychlik I."/>
        </authorList>
    </citation>
    <scope>NUCLEOTIDE SEQUENCE [LARGE SCALE GENOMIC DNA]</scope>
    <source>
        <strain evidence="9">An84</strain>
    </source>
</reference>
<dbReference type="PANTHER" id="PTHR33150:SF1">
    <property type="entry name" value="EXTRACELLULAR MATRIX-BINDING PROTEIN EBH"/>
    <property type="match status" value="1"/>
</dbReference>
<dbReference type="Gene3D" id="1.20.5.420">
    <property type="entry name" value="Immunoglobulin FC, subunit C"/>
    <property type="match status" value="9"/>
</dbReference>
<feature type="non-terminal residue" evidence="8">
    <location>
        <position position="1"/>
    </location>
</feature>
<evidence type="ECO:0000259" key="7">
    <source>
        <dbReference type="PROSITE" id="PS50847"/>
    </source>
</evidence>
<feature type="coiled-coil region" evidence="5">
    <location>
        <begin position="312"/>
        <end position="343"/>
    </location>
</feature>
<evidence type="ECO:0000256" key="6">
    <source>
        <dbReference type="SAM" id="MobiDB-lite"/>
    </source>
</evidence>
<dbReference type="RefSeq" id="WP_143456195.1">
    <property type="nucleotide sequence ID" value="NZ_NFHF01000029.1"/>
</dbReference>
<dbReference type="AlphaFoldDB" id="A0AB36MF91"/>
<dbReference type="EMBL" id="NFHF01000029">
    <property type="protein sequence ID" value="OUN17404.1"/>
    <property type="molecule type" value="Genomic_DNA"/>
</dbReference>
<gene>
    <name evidence="8" type="ORF">B5G36_09295</name>
</gene>
<dbReference type="Pfam" id="PF07554">
    <property type="entry name" value="FIVAR"/>
    <property type="match status" value="6"/>
</dbReference>
<dbReference type="Gene3D" id="1.20.120.1850">
    <property type="entry name" value="Ebh helix bundles repeating unit (S and A modules)"/>
    <property type="match status" value="1"/>
</dbReference>
<evidence type="ECO:0000313" key="9">
    <source>
        <dbReference type="Proteomes" id="UP000196255"/>
    </source>
</evidence>
<sequence length="764" mass="78422">ATKASVNYTNADEEAQKAYDAAVEAANAIVAKEGANADSTAVQAALEQVKAAKAALNGDSNLANAKQAAQDAIDKLNNLNDAQKAAAKAAVDNATDAAGVTAASDKAEALDGNMGDLKESVADVDATKASVNYKNADEEAQKAYDAAVEAANAIVAKEGTNADSAAVQAALEQVKAAKDALNGDSNLANAKQAAKDAIDKLNNLNEAQKAAAKAAVDNATDAAGVTAASDKAEALDGNMGNLKESVADLDTTKASGNYKNADEKVQKAYDAAVEAANAIVAKEGTNADSAEVQAALEKVQAAKAALNGDSNLANAKQAAQDAIDKLNNLNEAQKEAAKAAVDNATDAAGVTAASDKATVLDSNMGDLKESVADVDATKASVNYTNADEAAQKAYDAAIEAANAIVAKEGANADSAAVQAALEKVQAAKAALNGDSNLANAKQAAQDAIDKLNNLNDAQKSAAKAAIEQASSLAEVSTAGDKATNLDSSMGDLKKAFKDNESIKNSVSYVNASADKQKAFDDAMKAASDVLNGKQADYKTVLDLIISLSNAKDNLDGAKNFNNSKQVAKDVIDNLANLNDAQKVTAKKEINSATQENAITNAVNKAKNLDDLMIKLHAAIEVATQTRVTVRYLNASPELREAYDKVVKLSKEVVAKNGNDANANDIQLLLQALETAQNALNGKEIVTPDSSQNNQTDSNSDSKLENKTANPSKATATAKNKVSTSEKLPQTGDTSDNNVSIIGATLASIAGLFGLGSLYKKKEDK</sequence>
<organism evidence="8 9">
    <name type="scientific">Ligilactobacillus salivarius</name>
    <dbReference type="NCBI Taxonomy" id="1624"/>
    <lineage>
        <taxon>Bacteria</taxon>
        <taxon>Bacillati</taxon>
        <taxon>Bacillota</taxon>
        <taxon>Bacilli</taxon>
        <taxon>Lactobacillales</taxon>
        <taxon>Lactobacillaceae</taxon>
        <taxon>Ligilactobacillus</taxon>
    </lineage>
</organism>
<evidence type="ECO:0000256" key="1">
    <source>
        <dbReference type="ARBA" id="ARBA00022512"/>
    </source>
</evidence>
<feature type="region of interest" description="Disordered" evidence="6">
    <location>
        <begin position="683"/>
        <end position="736"/>
    </location>
</feature>
<keyword evidence="4" id="KW-0572">Peptidoglycan-anchor</keyword>
<dbReference type="InterPro" id="IPR051197">
    <property type="entry name" value="ECM-binding_protein"/>
</dbReference>
<protein>
    <recommendedName>
        <fullName evidence="7">Gram-positive cocci surface proteins LPxTG domain-containing protein</fullName>
    </recommendedName>
</protein>
<dbReference type="NCBIfam" id="TIGR01167">
    <property type="entry name" value="LPXTG_anchor"/>
    <property type="match status" value="1"/>
</dbReference>
<dbReference type="Pfam" id="PF00746">
    <property type="entry name" value="Gram_pos_anchor"/>
    <property type="match status" value="1"/>
</dbReference>
<feature type="coiled-coil region" evidence="5">
    <location>
        <begin position="187"/>
        <end position="218"/>
    </location>
</feature>
<dbReference type="InterPro" id="IPR020840">
    <property type="entry name" value="Extracell_matrix-bd_GA"/>
</dbReference>
<evidence type="ECO:0000256" key="3">
    <source>
        <dbReference type="ARBA" id="ARBA00022729"/>
    </source>
</evidence>
<comment type="caution">
    <text evidence="8">The sequence shown here is derived from an EMBL/GenBank/DDBJ whole genome shotgun (WGS) entry which is preliminary data.</text>
</comment>
<dbReference type="InterPro" id="IPR002988">
    <property type="entry name" value="GA_module"/>
</dbReference>
<dbReference type="InterPro" id="IPR019931">
    <property type="entry name" value="LPXTG_anchor"/>
</dbReference>
<evidence type="ECO:0000256" key="4">
    <source>
        <dbReference type="ARBA" id="ARBA00023088"/>
    </source>
</evidence>
<evidence type="ECO:0000313" key="8">
    <source>
        <dbReference type="EMBL" id="OUN17404.1"/>
    </source>
</evidence>
<dbReference type="Proteomes" id="UP000196255">
    <property type="component" value="Unassembled WGS sequence"/>
</dbReference>
<feature type="coiled-coil region" evidence="5">
    <location>
        <begin position="437"/>
        <end position="468"/>
    </location>
</feature>
<dbReference type="InterPro" id="IPR009063">
    <property type="entry name" value="Ig/albumin-bd_sf"/>
</dbReference>
<keyword evidence="1" id="KW-0134">Cell wall</keyword>
<dbReference type="Pfam" id="PF01468">
    <property type="entry name" value="GA"/>
    <property type="match status" value="5"/>
</dbReference>
<dbReference type="PROSITE" id="PS50847">
    <property type="entry name" value="GRAM_POS_ANCHORING"/>
    <property type="match status" value="1"/>
</dbReference>
<accession>A0AB36MF91</accession>
<keyword evidence="3" id="KW-0732">Signal</keyword>
<dbReference type="SUPFAM" id="SSF46997">
    <property type="entry name" value="Bacterial immunoglobulin/albumin-binding domains"/>
    <property type="match status" value="11"/>
</dbReference>
<keyword evidence="5" id="KW-0175">Coiled coil</keyword>
<feature type="compositionally biased region" description="Polar residues" evidence="6">
    <location>
        <begin position="706"/>
        <end position="736"/>
    </location>
</feature>
<dbReference type="SMART" id="SM00844">
    <property type="entry name" value="GA"/>
    <property type="match status" value="5"/>
</dbReference>
<feature type="compositionally biased region" description="Low complexity" evidence="6">
    <location>
        <begin position="688"/>
        <end position="698"/>
    </location>
</feature>
<keyword evidence="2" id="KW-0964">Secreted</keyword>
<feature type="domain" description="Gram-positive cocci surface proteins LPxTG" evidence="7">
    <location>
        <begin position="727"/>
        <end position="764"/>
    </location>
</feature>
<name>A0AB36MF91_9LACO</name>
<dbReference type="PANTHER" id="PTHR33150">
    <property type="entry name" value="EXTRACELLULAR MATRIX-BINDING PROTEIN EBH"/>
    <property type="match status" value="1"/>
</dbReference>
<evidence type="ECO:0000256" key="2">
    <source>
        <dbReference type="ARBA" id="ARBA00022525"/>
    </source>
</evidence>